<keyword evidence="8" id="KW-1185">Reference proteome</keyword>
<keyword evidence="3 5" id="KW-1133">Transmembrane helix</keyword>
<dbReference type="PANTHER" id="PTHR43341">
    <property type="entry name" value="AMINO ACID PERMEASE"/>
    <property type="match status" value="1"/>
</dbReference>
<dbReference type="STRING" id="1160509.A0A3N4HWT2"/>
<feature type="transmembrane region" description="Helical" evidence="5">
    <location>
        <begin position="399"/>
        <end position="418"/>
    </location>
</feature>
<evidence type="ECO:0000256" key="5">
    <source>
        <dbReference type="SAM" id="Phobius"/>
    </source>
</evidence>
<feature type="transmembrane region" description="Helical" evidence="5">
    <location>
        <begin position="127"/>
        <end position="148"/>
    </location>
</feature>
<dbReference type="GO" id="GO:0015171">
    <property type="term" value="F:amino acid transmembrane transporter activity"/>
    <property type="evidence" value="ECO:0007669"/>
    <property type="project" value="TreeGrafter"/>
</dbReference>
<sequence>MGEGPEGGYSREGSSHASVYSADDPAAAAERFREGGQGNLRRCLERRNILMIAMSGTVGIGLFLNSSKILALAGSAGALIAYLVVGIIVTCVMFSLAEMVSFLPISGAIYEYPKRFVDPALGFSVGWMYWMVYASGGATLSTGAAMLSRYWEYDFGLGTVIALIIFLLLISNILGVKIYGDLEYGVGIGKILLTTGLIILMLAINRGAGDKSHDPPAKIHGVEYWSKSFRFPRGFEDDKNLQNPLGQFLAIWTSITMASFAYIGIELVIITAGEARFPTRDLPKASRRMYIYALVFYVFGMLFMSLCIPYDHERLLHRGVDVYGKSKDGLRQNVPGFILAIEEAGIRYLPGFINAAFLFCAATAGMTALYASSRTLYAITRDSSFKPLRVFGKTDSRGVPYWAVLASWSIALFGFLQVSGGDHNAKEIAPRILDVFSRVGTTSCLIVWGCQCLSFLRFFYGQKYQTSIVNRRNRKTYAGYRSTPQPLAAYVGLIACFTIVFFNGWEGFYMAHQRNKHGEKSNISKADIVQELISAYLGPFLFVSLYAGYKFIYKTRTVPLNELKYLETRPDWEEPWDDDNRPAWKRFLSWIF</sequence>
<feature type="transmembrane region" description="Helical" evidence="5">
    <location>
        <begin position="49"/>
        <end position="67"/>
    </location>
</feature>
<dbReference type="InterPro" id="IPR050524">
    <property type="entry name" value="APC_YAT"/>
</dbReference>
<feature type="transmembrane region" description="Helical" evidence="5">
    <location>
        <begin position="532"/>
        <end position="552"/>
    </location>
</feature>
<name>A0A3N4HWT2_ASCIM</name>
<evidence type="ECO:0000313" key="7">
    <source>
        <dbReference type="EMBL" id="RPA76431.1"/>
    </source>
</evidence>
<evidence type="ECO:0000256" key="4">
    <source>
        <dbReference type="ARBA" id="ARBA00023136"/>
    </source>
</evidence>
<reference evidence="7 8" key="1">
    <citation type="journal article" date="2018" name="Nat. Ecol. Evol.">
        <title>Pezizomycetes genomes reveal the molecular basis of ectomycorrhizal truffle lifestyle.</title>
        <authorList>
            <person name="Murat C."/>
            <person name="Payen T."/>
            <person name="Noel B."/>
            <person name="Kuo A."/>
            <person name="Morin E."/>
            <person name="Chen J."/>
            <person name="Kohler A."/>
            <person name="Krizsan K."/>
            <person name="Balestrini R."/>
            <person name="Da Silva C."/>
            <person name="Montanini B."/>
            <person name="Hainaut M."/>
            <person name="Levati E."/>
            <person name="Barry K.W."/>
            <person name="Belfiori B."/>
            <person name="Cichocki N."/>
            <person name="Clum A."/>
            <person name="Dockter R.B."/>
            <person name="Fauchery L."/>
            <person name="Guy J."/>
            <person name="Iotti M."/>
            <person name="Le Tacon F."/>
            <person name="Lindquist E.A."/>
            <person name="Lipzen A."/>
            <person name="Malagnac F."/>
            <person name="Mello A."/>
            <person name="Molinier V."/>
            <person name="Miyauchi S."/>
            <person name="Poulain J."/>
            <person name="Riccioni C."/>
            <person name="Rubini A."/>
            <person name="Sitrit Y."/>
            <person name="Splivallo R."/>
            <person name="Traeger S."/>
            <person name="Wang M."/>
            <person name="Zifcakova L."/>
            <person name="Wipf D."/>
            <person name="Zambonelli A."/>
            <person name="Paolocci F."/>
            <person name="Nowrousian M."/>
            <person name="Ottonello S."/>
            <person name="Baldrian P."/>
            <person name="Spatafora J.W."/>
            <person name="Henrissat B."/>
            <person name="Nagy L.G."/>
            <person name="Aury J.M."/>
            <person name="Wincker P."/>
            <person name="Grigoriev I.V."/>
            <person name="Bonfante P."/>
            <person name="Martin F.M."/>
        </authorList>
    </citation>
    <scope>NUCLEOTIDE SEQUENCE [LARGE SCALE GENOMIC DNA]</scope>
    <source>
        <strain evidence="7 8">RN42</strain>
    </source>
</reference>
<evidence type="ECO:0000256" key="2">
    <source>
        <dbReference type="ARBA" id="ARBA00022692"/>
    </source>
</evidence>
<dbReference type="GO" id="GO:0016020">
    <property type="term" value="C:membrane"/>
    <property type="evidence" value="ECO:0007669"/>
    <property type="project" value="UniProtKB-SubCell"/>
</dbReference>
<feature type="transmembrane region" description="Helical" evidence="5">
    <location>
        <begin position="155"/>
        <end position="178"/>
    </location>
</feature>
<dbReference type="PANTHER" id="PTHR43341:SF21">
    <property type="entry name" value="GENERAL AMINO ACID PERMEASE-RELATED"/>
    <property type="match status" value="1"/>
</dbReference>
<dbReference type="Pfam" id="PF00324">
    <property type="entry name" value="AA_permease"/>
    <property type="match status" value="1"/>
</dbReference>
<feature type="transmembrane region" description="Helical" evidence="5">
    <location>
        <begin position="439"/>
        <end position="460"/>
    </location>
</feature>
<dbReference type="AlphaFoldDB" id="A0A3N4HWT2"/>
<feature type="transmembrane region" description="Helical" evidence="5">
    <location>
        <begin position="356"/>
        <end position="379"/>
    </location>
</feature>
<dbReference type="Gene3D" id="1.20.1740.10">
    <property type="entry name" value="Amino acid/polyamine transporter I"/>
    <property type="match status" value="1"/>
</dbReference>
<evidence type="ECO:0000259" key="6">
    <source>
        <dbReference type="Pfam" id="PF00324"/>
    </source>
</evidence>
<keyword evidence="2 5" id="KW-0812">Transmembrane</keyword>
<dbReference type="Proteomes" id="UP000275078">
    <property type="component" value="Unassembled WGS sequence"/>
</dbReference>
<accession>A0A3N4HWT2</accession>
<dbReference type="EMBL" id="ML119744">
    <property type="protein sequence ID" value="RPA76431.1"/>
    <property type="molecule type" value="Genomic_DNA"/>
</dbReference>
<gene>
    <name evidence="7" type="ORF">BJ508DRAFT_8588</name>
</gene>
<feature type="transmembrane region" description="Helical" evidence="5">
    <location>
        <begin position="79"/>
        <end position="107"/>
    </location>
</feature>
<dbReference type="OrthoDB" id="3900342at2759"/>
<dbReference type="InterPro" id="IPR004841">
    <property type="entry name" value="AA-permease/SLC12A_dom"/>
</dbReference>
<proteinExistence type="predicted"/>
<keyword evidence="4 5" id="KW-0472">Membrane</keyword>
<feature type="transmembrane region" description="Helical" evidence="5">
    <location>
        <begin position="249"/>
        <end position="270"/>
    </location>
</feature>
<evidence type="ECO:0000256" key="3">
    <source>
        <dbReference type="ARBA" id="ARBA00022989"/>
    </source>
</evidence>
<protein>
    <recommendedName>
        <fullName evidence="6">Amino acid permease/ SLC12A domain-containing protein</fullName>
    </recommendedName>
</protein>
<feature type="domain" description="Amino acid permease/ SLC12A" evidence="6">
    <location>
        <begin position="49"/>
        <end position="556"/>
    </location>
</feature>
<organism evidence="7 8">
    <name type="scientific">Ascobolus immersus RN42</name>
    <dbReference type="NCBI Taxonomy" id="1160509"/>
    <lineage>
        <taxon>Eukaryota</taxon>
        <taxon>Fungi</taxon>
        <taxon>Dikarya</taxon>
        <taxon>Ascomycota</taxon>
        <taxon>Pezizomycotina</taxon>
        <taxon>Pezizomycetes</taxon>
        <taxon>Pezizales</taxon>
        <taxon>Ascobolaceae</taxon>
        <taxon>Ascobolus</taxon>
    </lineage>
</organism>
<feature type="transmembrane region" description="Helical" evidence="5">
    <location>
        <begin position="290"/>
        <end position="308"/>
    </location>
</feature>
<feature type="transmembrane region" description="Helical" evidence="5">
    <location>
        <begin position="184"/>
        <end position="204"/>
    </location>
</feature>
<feature type="transmembrane region" description="Helical" evidence="5">
    <location>
        <begin position="487"/>
        <end position="511"/>
    </location>
</feature>
<evidence type="ECO:0000313" key="8">
    <source>
        <dbReference type="Proteomes" id="UP000275078"/>
    </source>
</evidence>
<evidence type="ECO:0000256" key="1">
    <source>
        <dbReference type="ARBA" id="ARBA00004141"/>
    </source>
</evidence>
<comment type="subcellular location">
    <subcellularLocation>
        <location evidence="1">Membrane</location>
        <topology evidence="1">Multi-pass membrane protein</topology>
    </subcellularLocation>
</comment>